<dbReference type="EMBL" id="BJWL01000024">
    <property type="protein sequence ID" value="GFZ14240.1"/>
    <property type="molecule type" value="Genomic_DNA"/>
</dbReference>
<gene>
    <name evidence="1" type="ORF">Acr_24g0004300</name>
</gene>
<organism evidence="1 2">
    <name type="scientific">Actinidia rufa</name>
    <dbReference type="NCBI Taxonomy" id="165716"/>
    <lineage>
        <taxon>Eukaryota</taxon>
        <taxon>Viridiplantae</taxon>
        <taxon>Streptophyta</taxon>
        <taxon>Embryophyta</taxon>
        <taxon>Tracheophyta</taxon>
        <taxon>Spermatophyta</taxon>
        <taxon>Magnoliopsida</taxon>
        <taxon>eudicotyledons</taxon>
        <taxon>Gunneridae</taxon>
        <taxon>Pentapetalae</taxon>
        <taxon>asterids</taxon>
        <taxon>Ericales</taxon>
        <taxon>Actinidiaceae</taxon>
        <taxon>Actinidia</taxon>
    </lineage>
</organism>
<protein>
    <submittedName>
        <fullName evidence="1">Uncharacterized protein</fullName>
    </submittedName>
</protein>
<evidence type="ECO:0000313" key="1">
    <source>
        <dbReference type="EMBL" id="GFZ14240.1"/>
    </source>
</evidence>
<sequence length="338" mass="39027">MHVSSEACNSNSDNSAALPIYSMQTTKLPLGLCDDIENVNMTFLWGGIKQKKDFILSIGKKFNYREEGGLGIRRIRETSTALLEKIGWRLLKERDSLWAKVLRAKYLVTAQQPWNAQHRGSPYVWKSIVQTNQITRSVYRWKVENGRSIGFSADPWLYDIPLADMVEGRITQDEWGAKVKIYWLDSGKSTIHAIRDCEVPRQLWKESSQDTEIGWFLWKFASRLVGLQHEVGHGQRHGRTQLDNRFLSSFRATQKRQQHQGWSETIMGSGYWVSELMLDGQPRLRQNYRAYGRREKPGSDEECQFQHVWGVSIPASLERSQQECRPDGSFLGAEWGNV</sequence>
<comment type="caution">
    <text evidence="1">The sequence shown here is derived from an EMBL/GenBank/DDBJ whole genome shotgun (WGS) entry which is preliminary data.</text>
</comment>
<dbReference type="Proteomes" id="UP000585474">
    <property type="component" value="Unassembled WGS sequence"/>
</dbReference>
<accession>A0A7J0GTS6</accession>
<proteinExistence type="predicted"/>
<keyword evidence="2" id="KW-1185">Reference proteome</keyword>
<dbReference type="AlphaFoldDB" id="A0A7J0GTS6"/>
<evidence type="ECO:0000313" key="2">
    <source>
        <dbReference type="Proteomes" id="UP000585474"/>
    </source>
</evidence>
<dbReference type="PANTHER" id="PTHR33116:SF78">
    <property type="entry name" value="OS12G0587133 PROTEIN"/>
    <property type="match status" value="1"/>
</dbReference>
<reference evidence="1 2" key="1">
    <citation type="submission" date="2019-07" db="EMBL/GenBank/DDBJ databases">
        <title>De Novo Assembly of kiwifruit Actinidia rufa.</title>
        <authorList>
            <person name="Sugita-Konishi S."/>
            <person name="Sato K."/>
            <person name="Mori E."/>
            <person name="Abe Y."/>
            <person name="Kisaki G."/>
            <person name="Hamano K."/>
            <person name="Suezawa K."/>
            <person name="Otani M."/>
            <person name="Fukuda T."/>
            <person name="Manabe T."/>
            <person name="Gomi K."/>
            <person name="Tabuchi M."/>
            <person name="Akimitsu K."/>
            <person name="Kataoka I."/>
        </authorList>
    </citation>
    <scope>NUCLEOTIDE SEQUENCE [LARGE SCALE GENOMIC DNA]</scope>
    <source>
        <strain evidence="2">cv. Fuchu</strain>
    </source>
</reference>
<name>A0A7J0GTS6_9ERIC</name>
<dbReference type="PANTHER" id="PTHR33116">
    <property type="entry name" value="REVERSE TRANSCRIPTASE ZINC-BINDING DOMAIN-CONTAINING PROTEIN-RELATED-RELATED"/>
    <property type="match status" value="1"/>
</dbReference>
<dbReference type="OrthoDB" id="1734132at2759"/>